<comment type="caution">
    <text evidence="3">The sequence shown here is derived from an EMBL/GenBank/DDBJ whole genome shotgun (WGS) entry which is preliminary data.</text>
</comment>
<dbReference type="Pfam" id="PF13808">
    <property type="entry name" value="DDE_Tnp_1_assoc"/>
    <property type="match status" value="1"/>
</dbReference>
<feature type="non-terminal residue" evidence="3">
    <location>
        <position position="216"/>
    </location>
</feature>
<dbReference type="InterPro" id="IPR047647">
    <property type="entry name" value="ISAs1_transpos"/>
</dbReference>
<reference evidence="3 4" key="1">
    <citation type="submission" date="2024-09" db="EMBL/GenBank/DDBJ databases">
        <authorList>
            <person name="Sun Q."/>
            <person name="Mori K."/>
        </authorList>
    </citation>
    <scope>NUCLEOTIDE SEQUENCE [LARGE SCALE GENOMIC DNA]</scope>
    <source>
        <strain evidence="3 4">CCM 8545</strain>
    </source>
</reference>
<dbReference type="InterPro" id="IPR051698">
    <property type="entry name" value="Transposase_11-like"/>
</dbReference>
<name>A0ABV6CDG6_9GAMM</name>
<organism evidence="3 4">
    <name type="scientific">Thorsellia kenyensis</name>
    <dbReference type="NCBI Taxonomy" id="1549888"/>
    <lineage>
        <taxon>Bacteria</taxon>
        <taxon>Pseudomonadati</taxon>
        <taxon>Pseudomonadota</taxon>
        <taxon>Gammaproteobacteria</taxon>
        <taxon>Enterobacterales</taxon>
        <taxon>Thorselliaceae</taxon>
        <taxon>Thorsellia</taxon>
    </lineage>
</organism>
<evidence type="ECO:0000259" key="2">
    <source>
        <dbReference type="Pfam" id="PF13808"/>
    </source>
</evidence>
<evidence type="ECO:0000256" key="1">
    <source>
        <dbReference type="ARBA" id="ARBA00010075"/>
    </source>
</evidence>
<dbReference type="InterPro" id="IPR032806">
    <property type="entry name" value="YbfD_N"/>
</dbReference>
<dbReference type="EMBL" id="JBHLXE010000127">
    <property type="protein sequence ID" value="MFC0181035.1"/>
    <property type="molecule type" value="Genomic_DNA"/>
</dbReference>
<dbReference type="NCBIfam" id="NF033564">
    <property type="entry name" value="transpos_ISAs1"/>
    <property type="match status" value="1"/>
</dbReference>
<gene>
    <name evidence="3" type="ORF">ACFFIT_13265</name>
</gene>
<evidence type="ECO:0000313" key="3">
    <source>
        <dbReference type="EMBL" id="MFC0181035.1"/>
    </source>
</evidence>
<protein>
    <submittedName>
        <fullName evidence="3">ISAs1 family transposase</fullName>
    </submittedName>
</protein>
<proteinExistence type="inferred from homology"/>
<dbReference type="PANTHER" id="PTHR30298">
    <property type="entry name" value="H REPEAT-ASSOCIATED PREDICTED TRANSPOSASE"/>
    <property type="match status" value="1"/>
</dbReference>
<dbReference type="RefSeq" id="WP_385878413.1">
    <property type="nucleotide sequence ID" value="NZ_JBHLXE010000127.1"/>
</dbReference>
<evidence type="ECO:0000313" key="4">
    <source>
        <dbReference type="Proteomes" id="UP001589758"/>
    </source>
</evidence>
<dbReference type="PANTHER" id="PTHR30298:SF0">
    <property type="entry name" value="PROTEIN YBFL-RELATED"/>
    <property type="match status" value="1"/>
</dbReference>
<feature type="domain" description="H repeat-associated protein N-terminal" evidence="2">
    <location>
        <begin position="6"/>
        <end position="91"/>
    </location>
</feature>
<sequence length="216" mass="24132">MEITHIFDGIEETRSTINQKYPVAEIAFLVVASFICGYNNWHAIARFGDANIDWLRKFFPYANGLPTRHNIARIIRLIKPESLNELLINWARSYQSEIAGNQQQSLDNKEVDSQSPENALVKLRKIIAIDGKDVRGLQAHSGEVLNVVSVYDLGLGITMGTEMGLGKGQEIEMVRNVLNTLNLKECVITLDALHCQSETINTIVKQKATALIQVKA</sequence>
<dbReference type="Proteomes" id="UP001589758">
    <property type="component" value="Unassembled WGS sequence"/>
</dbReference>
<keyword evidence="4" id="KW-1185">Reference proteome</keyword>
<accession>A0ABV6CDG6</accession>
<comment type="similarity">
    <text evidence="1">Belongs to the transposase 11 family.</text>
</comment>